<organism evidence="1 2">
    <name type="scientific">Coprinellus micaceus</name>
    <name type="common">Glistening ink-cap mushroom</name>
    <name type="synonym">Coprinus micaceus</name>
    <dbReference type="NCBI Taxonomy" id="71717"/>
    <lineage>
        <taxon>Eukaryota</taxon>
        <taxon>Fungi</taxon>
        <taxon>Dikarya</taxon>
        <taxon>Basidiomycota</taxon>
        <taxon>Agaricomycotina</taxon>
        <taxon>Agaricomycetes</taxon>
        <taxon>Agaricomycetidae</taxon>
        <taxon>Agaricales</taxon>
        <taxon>Agaricineae</taxon>
        <taxon>Psathyrellaceae</taxon>
        <taxon>Coprinellus</taxon>
    </lineage>
</organism>
<sequence>MDRFRGPILERYVNRNLLEVSMDDDREVTVIGEKELGSLDSDSTVVISVVMFSTRPVGQAVCPLCKGVIAGNADAKRVLCQTCERSVQISQDTGKEMGDIQRVTRFEDDFACLQQIVVNMVNTTDTTAEHQGEAKFKQGRSLDSLTSTDDTWPLQYDAGPLSLHDGLARYYSIIEPHLTLGYHARVDLPNYHLRMLSTVQIQFLRRLLPQDKGCGDATLFLKTGVTPIRHKRLLLALWGARNALGLPEEHEAHKAHRNALVGKLPDFPVEMGAGRMRSMAGVDTVIEDVRASCKRYLLKGIHSKINR</sequence>
<evidence type="ECO:0000313" key="2">
    <source>
        <dbReference type="Proteomes" id="UP000298030"/>
    </source>
</evidence>
<dbReference type="OrthoDB" id="3051324at2759"/>
<evidence type="ECO:0000313" key="1">
    <source>
        <dbReference type="EMBL" id="TEB37963.1"/>
    </source>
</evidence>
<reference evidence="1 2" key="1">
    <citation type="journal article" date="2019" name="Nat. Ecol. Evol.">
        <title>Megaphylogeny resolves global patterns of mushroom evolution.</title>
        <authorList>
            <person name="Varga T."/>
            <person name="Krizsan K."/>
            <person name="Foldi C."/>
            <person name="Dima B."/>
            <person name="Sanchez-Garcia M."/>
            <person name="Sanchez-Ramirez S."/>
            <person name="Szollosi G.J."/>
            <person name="Szarkandi J.G."/>
            <person name="Papp V."/>
            <person name="Albert L."/>
            <person name="Andreopoulos W."/>
            <person name="Angelini C."/>
            <person name="Antonin V."/>
            <person name="Barry K.W."/>
            <person name="Bougher N.L."/>
            <person name="Buchanan P."/>
            <person name="Buyck B."/>
            <person name="Bense V."/>
            <person name="Catcheside P."/>
            <person name="Chovatia M."/>
            <person name="Cooper J."/>
            <person name="Damon W."/>
            <person name="Desjardin D."/>
            <person name="Finy P."/>
            <person name="Geml J."/>
            <person name="Haridas S."/>
            <person name="Hughes K."/>
            <person name="Justo A."/>
            <person name="Karasinski D."/>
            <person name="Kautmanova I."/>
            <person name="Kiss B."/>
            <person name="Kocsube S."/>
            <person name="Kotiranta H."/>
            <person name="LaButti K.M."/>
            <person name="Lechner B.E."/>
            <person name="Liimatainen K."/>
            <person name="Lipzen A."/>
            <person name="Lukacs Z."/>
            <person name="Mihaltcheva S."/>
            <person name="Morgado L.N."/>
            <person name="Niskanen T."/>
            <person name="Noordeloos M.E."/>
            <person name="Ohm R.A."/>
            <person name="Ortiz-Santana B."/>
            <person name="Ovrebo C."/>
            <person name="Racz N."/>
            <person name="Riley R."/>
            <person name="Savchenko A."/>
            <person name="Shiryaev A."/>
            <person name="Soop K."/>
            <person name="Spirin V."/>
            <person name="Szebenyi C."/>
            <person name="Tomsovsky M."/>
            <person name="Tulloss R.E."/>
            <person name="Uehling J."/>
            <person name="Grigoriev I.V."/>
            <person name="Vagvolgyi C."/>
            <person name="Papp T."/>
            <person name="Martin F.M."/>
            <person name="Miettinen O."/>
            <person name="Hibbett D.S."/>
            <person name="Nagy L.G."/>
        </authorList>
    </citation>
    <scope>NUCLEOTIDE SEQUENCE [LARGE SCALE GENOMIC DNA]</scope>
    <source>
        <strain evidence="1 2">FP101781</strain>
    </source>
</reference>
<protein>
    <submittedName>
        <fullName evidence="1">Uncharacterized protein</fullName>
    </submittedName>
</protein>
<dbReference type="EMBL" id="QPFP01000003">
    <property type="protein sequence ID" value="TEB37963.1"/>
    <property type="molecule type" value="Genomic_DNA"/>
</dbReference>
<name>A0A4Y7TUX0_COPMI</name>
<accession>A0A4Y7TUX0</accession>
<dbReference type="Proteomes" id="UP000298030">
    <property type="component" value="Unassembled WGS sequence"/>
</dbReference>
<dbReference type="AlphaFoldDB" id="A0A4Y7TUX0"/>
<comment type="caution">
    <text evidence="1">The sequence shown here is derived from an EMBL/GenBank/DDBJ whole genome shotgun (WGS) entry which is preliminary data.</text>
</comment>
<gene>
    <name evidence="1" type="ORF">FA13DRAFT_1785821</name>
</gene>
<keyword evidence="2" id="KW-1185">Reference proteome</keyword>
<proteinExistence type="predicted"/>